<proteinExistence type="predicted"/>
<dbReference type="Pfam" id="PF15919">
    <property type="entry name" value="HicB_lk_antitox"/>
    <property type="match status" value="1"/>
</dbReference>
<dbReference type="Gene3D" id="3.30.160.250">
    <property type="match status" value="1"/>
</dbReference>
<gene>
    <name evidence="2" type="ORF">DVG78_08960</name>
</gene>
<reference evidence="2 3" key="1">
    <citation type="submission" date="2018-07" db="EMBL/GenBank/DDBJ databases">
        <title>Genome analysis of Runella aurantiaca.</title>
        <authorList>
            <person name="Yang X."/>
        </authorList>
    </citation>
    <scope>NUCLEOTIDE SEQUENCE [LARGE SCALE GENOMIC DNA]</scope>
    <source>
        <strain evidence="2 3">YX9</strain>
    </source>
</reference>
<dbReference type="EMBL" id="QPIW01000005">
    <property type="protein sequence ID" value="RDB06378.1"/>
    <property type="molecule type" value="Genomic_DNA"/>
</dbReference>
<dbReference type="PANTHER" id="PTHR34504:SF2">
    <property type="entry name" value="UPF0150 PROTEIN SSL0259"/>
    <property type="match status" value="1"/>
</dbReference>
<dbReference type="InterPro" id="IPR031807">
    <property type="entry name" value="HicB-like"/>
</dbReference>
<dbReference type="RefSeq" id="WP_114460752.1">
    <property type="nucleotide sequence ID" value="NZ_QPIW01000005.1"/>
</dbReference>
<name>A0A369I9T4_9BACT</name>
<evidence type="ECO:0000259" key="1">
    <source>
        <dbReference type="Pfam" id="PF15919"/>
    </source>
</evidence>
<dbReference type="InterPro" id="IPR051404">
    <property type="entry name" value="TA_system_antitoxin"/>
</dbReference>
<dbReference type="Proteomes" id="UP000253141">
    <property type="component" value="Unassembled WGS sequence"/>
</dbReference>
<organism evidence="2 3">
    <name type="scientific">Runella aurantiaca</name>
    <dbReference type="NCBI Taxonomy" id="2282308"/>
    <lineage>
        <taxon>Bacteria</taxon>
        <taxon>Pseudomonadati</taxon>
        <taxon>Bacteroidota</taxon>
        <taxon>Cytophagia</taxon>
        <taxon>Cytophagales</taxon>
        <taxon>Spirosomataceae</taxon>
        <taxon>Runella</taxon>
    </lineage>
</organism>
<keyword evidence="3" id="KW-1185">Reference proteome</keyword>
<evidence type="ECO:0000313" key="2">
    <source>
        <dbReference type="EMBL" id="RDB06378.1"/>
    </source>
</evidence>
<dbReference type="PANTHER" id="PTHR34504">
    <property type="entry name" value="ANTITOXIN HICB"/>
    <property type="match status" value="1"/>
</dbReference>
<dbReference type="SUPFAM" id="SSF143100">
    <property type="entry name" value="TTHA1013/TTHA0281-like"/>
    <property type="match status" value="1"/>
</dbReference>
<sequence length="94" mass="10708">MEKPRLYKIIITRDPDEGFYVAEIPTLSPCITYGETLSEALKMAKEAIEGVIESRLENGYPIPDDNEMLQQQQTQFETIITIDRNSADYHSIAV</sequence>
<protein>
    <submittedName>
        <fullName evidence="2">Type II toxin-antitoxin system HicB family antitoxin</fullName>
    </submittedName>
</protein>
<dbReference type="AlphaFoldDB" id="A0A369I9T4"/>
<dbReference type="OrthoDB" id="5419659at2"/>
<feature type="domain" description="HicB-like antitoxin of toxin-antitoxin system" evidence="1">
    <location>
        <begin position="7"/>
        <end position="77"/>
    </location>
</feature>
<dbReference type="InterPro" id="IPR035069">
    <property type="entry name" value="TTHA1013/TTHA0281-like"/>
</dbReference>
<accession>A0A369I9T4</accession>
<comment type="caution">
    <text evidence="2">The sequence shown here is derived from an EMBL/GenBank/DDBJ whole genome shotgun (WGS) entry which is preliminary data.</text>
</comment>
<evidence type="ECO:0000313" key="3">
    <source>
        <dbReference type="Proteomes" id="UP000253141"/>
    </source>
</evidence>